<evidence type="ECO:0000313" key="4">
    <source>
        <dbReference type="Proteomes" id="UP000217144"/>
    </source>
</evidence>
<dbReference type="InterPro" id="IPR000045">
    <property type="entry name" value="Prepilin_IV_endopep_pep"/>
</dbReference>
<feature type="domain" description="Prepilin type IV endopeptidase peptidase" evidence="2">
    <location>
        <begin position="4"/>
        <end position="102"/>
    </location>
</feature>
<dbReference type="GO" id="GO:0016020">
    <property type="term" value="C:membrane"/>
    <property type="evidence" value="ECO:0007669"/>
    <property type="project" value="InterPro"/>
</dbReference>
<feature type="transmembrane region" description="Helical" evidence="1">
    <location>
        <begin position="88"/>
        <end position="107"/>
    </location>
</feature>
<evidence type="ECO:0000313" key="3">
    <source>
        <dbReference type="EMBL" id="ASY10655.1"/>
    </source>
</evidence>
<name>A0AAD0E4M6_9ACTN</name>
<dbReference type="EMBL" id="CP016769">
    <property type="protein sequence ID" value="ASY10655.1"/>
    <property type="molecule type" value="Genomic_DNA"/>
</dbReference>
<gene>
    <name evidence="3" type="ORF">A1s21148_03815</name>
</gene>
<evidence type="ECO:0000259" key="2">
    <source>
        <dbReference type="Pfam" id="PF01478"/>
    </source>
</evidence>
<dbReference type="Pfam" id="PF01478">
    <property type="entry name" value="Peptidase_A24"/>
    <property type="match status" value="1"/>
</dbReference>
<feature type="transmembrane region" description="Helical" evidence="1">
    <location>
        <begin position="113"/>
        <end position="131"/>
    </location>
</feature>
<feature type="transmembrane region" description="Helical" evidence="1">
    <location>
        <begin position="51"/>
        <end position="81"/>
    </location>
</feature>
<keyword evidence="1" id="KW-1133">Transmembrane helix</keyword>
<keyword evidence="1" id="KW-0812">Transmembrane</keyword>
<evidence type="ECO:0000256" key="1">
    <source>
        <dbReference type="SAM" id="Phobius"/>
    </source>
</evidence>
<dbReference type="RefSeq" id="WP_095671144.1">
    <property type="nucleotide sequence ID" value="NZ_CP016769.1"/>
</dbReference>
<proteinExistence type="predicted"/>
<dbReference type="GO" id="GO:0004190">
    <property type="term" value="F:aspartic-type endopeptidase activity"/>
    <property type="evidence" value="ECO:0007669"/>
    <property type="project" value="InterPro"/>
</dbReference>
<feature type="transmembrane region" description="Helical" evidence="1">
    <location>
        <begin position="27"/>
        <end position="45"/>
    </location>
</feature>
<sequence length="132" mass="14256">MYALLLISSLYISIVDITTHKVRNRNLIFTAAIFAATTFVGKGQIHLASSLAIFSIGFIAMFFGLGAGDVKLAALLALFFLPLEISRWSDLIQGFILGGVLLLIGHLISRRSFADPIALAPAICAAFIWCAR</sequence>
<accession>A0AAD0E4M6</accession>
<keyword evidence="4" id="KW-1185">Reference proteome</keyword>
<reference evidence="3 4" key="1">
    <citation type="submission" date="2016-07" db="EMBL/GenBank/DDBJ databases">
        <title>High microdiversification within the ubiquitous acI lineage of Actinobacteria.</title>
        <authorList>
            <person name="Neuenschwander S.M."/>
            <person name="Salcher M."/>
            <person name="Ghai R."/>
            <person name="Pernthaler J."/>
        </authorList>
    </citation>
    <scope>NUCLEOTIDE SEQUENCE [LARGE SCALE GENOMIC DNA]</scope>
    <source>
        <strain evidence="3">MMS-21-148</strain>
    </source>
</reference>
<organism evidence="3 4">
    <name type="scientific">Candidatus Planktophila lacus</name>
    <dbReference type="NCBI Taxonomy" id="1884913"/>
    <lineage>
        <taxon>Bacteria</taxon>
        <taxon>Bacillati</taxon>
        <taxon>Actinomycetota</taxon>
        <taxon>Actinomycetes</taxon>
        <taxon>Candidatus Nanopelagicales</taxon>
        <taxon>Candidatus Nanopelagicaceae</taxon>
        <taxon>Candidatus Planktophila</taxon>
    </lineage>
</organism>
<dbReference type="KEGG" id="plan:A1s21148_03815"/>
<dbReference type="Proteomes" id="UP000217144">
    <property type="component" value="Chromosome"/>
</dbReference>
<dbReference type="AlphaFoldDB" id="A0AAD0E4M6"/>
<keyword evidence="1" id="KW-0472">Membrane</keyword>
<protein>
    <recommendedName>
        <fullName evidence="2">Prepilin type IV endopeptidase peptidase domain-containing protein</fullName>
    </recommendedName>
</protein>
<dbReference type="Gene3D" id="1.20.120.1220">
    <property type="match status" value="1"/>
</dbReference>